<accession>A0ABS1WR05</accession>
<name>A0ABS1WR05_9GAMM</name>
<feature type="repeat" description="TPR" evidence="1">
    <location>
        <begin position="76"/>
        <end position="109"/>
    </location>
</feature>
<protein>
    <submittedName>
        <fullName evidence="3">CHAT domain-containing protein</fullName>
    </submittedName>
</protein>
<dbReference type="Pfam" id="PF13424">
    <property type="entry name" value="TPR_12"/>
    <property type="match status" value="1"/>
</dbReference>
<evidence type="ECO:0000256" key="1">
    <source>
        <dbReference type="PROSITE-ProRule" id="PRU00339"/>
    </source>
</evidence>
<dbReference type="PANTHER" id="PTHR10098:SF108">
    <property type="entry name" value="TETRATRICOPEPTIDE REPEAT PROTEIN 28"/>
    <property type="match status" value="1"/>
</dbReference>
<evidence type="ECO:0000259" key="2">
    <source>
        <dbReference type="Pfam" id="PF12770"/>
    </source>
</evidence>
<dbReference type="RefSeq" id="WP_203165382.1">
    <property type="nucleotide sequence ID" value="NZ_JAEVLS010000001.1"/>
</dbReference>
<dbReference type="InterPro" id="IPR011990">
    <property type="entry name" value="TPR-like_helical_dom_sf"/>
</dbReference>
<dbReference type="PANTHER" id="PTHR10098">
    <property type="entry name" value="RAPSYN-RELATED"/>
    <property type="match status" value="1"/>
</dbReference>
<dbReference type="Pfam" id="PF12770">
    <property type="entry name" value="CHAT"/>
    <property type="match status" value="1"/>
</dbReference>
<dbReference type="SUPFAM" id="SSF48452">
    <property type="entry name" value="TPR-like"/>
    <property type="match status" value="1"/>
</dbReference>
<dbReference type="Proteomes" id="UP000661077">
    <property type="component" value="Unassembled WGS sequence"/>
</dbReference>
<organism evidence="3 4">
    <name type="scientific">Steroidobacter gossypii</name>
    <dbReference type="NCBI Taxonomy" id="2805490"/>
    <lineage>
        <taxon>Bacteria</taxon>
        <taxon>Pseudomonadati</taxon>
        <taxon>Pseudomonadota</taxon>
        <taxon>Gammaproteobacteria</taxon>
        <taxon>Steroidobacterales</taxon>
        <taxon>Steroidobacteraceae</taxon>
        <taxon>Steroidobacter</taxon>
    </lineage>
</organism>
<feature type="domain" description="CHAT" evidence="2">
    <location>
        <begin position="487"/>
        <end position="777"/>
    </location>
</feature>
<proteinExistence type="predicted"/>
<comment type="caution">
    <text evidence="3">The sequence shown here is derived from an EMBL/GenBank/DDBJ whole genome shotgun (WGS) entry which is preliminary data.</text>
</comment>
<reference evidence="3 4" key="1">
    <citation type="journal article" date="2021" name="Int. J. Syst. Evol. Microbiol.">
        <title>Steroidobacter gossypii sp. nov., isolated from soil of cotton cropping field.</title>
        <authorList>
            <person name="Huang R."/>
            <person name="Yang S."/>
            <person name="Zhen C."/>
            <person name="Liu W."/>
        </authorList>
    </citation>
    <scope>NUCLEOTIDE SEQUENCE [LARGE SCALE GENOMIC DNA]</scope>
    <source>
        <strain evidence="3 4">S1-65</strain>
    </source>
</reference>
<dbReference type="EMBL" id="JAEVLS010000001">
    <property type="protein sequence ID" value="MBM0103406.1"/>
    <property type="molecule type" value="Genomic_DNA"/>
</dbReference>
<dbReference type="Gene3D" id="1.25.40.10">
    <property type="entry name" value="Tetratricopeptide repeat domain"/>
    <property type="match status" value="2"/>
</dbReference>
<keyword evidence="1" id="KW-0802">TPR repeat</keyword>
<evidence type="ECO:0000313" key="4">
    <source>
        <dbReference type="Proteomes" id="UP000661077"/>
    </source>
</evidence>
<evidence type="ECO:0000313" key="3">
    <source>
        <dbReference type="EMBL" id="MBM0103406.1"/>
    </source>
</evidence>
<gene>
    <name evidence="3" type="ORF">JM946_01555</name>
</gene>
<sequence length="789" mass="87155">MWFYYLLQDNHRRASEVIEASLRLLTQAEADPEVLADIRISLAYSLTQLGKFAQAKDHLRRAIVIAAPRANRTLLADLYFSLADAYRKTGEPLVAQRYFSAALELDQTTGDFAEAAISQLKLGSLAREARNYADAERLHNSALLLFQKNGSYREIVAAIELARDYAAQGKLDESRDLLQRKVLRDARTLPEQLLDAKILMLRIANDYSALGDSSGHGKSLAAGLMRDIQALLDASAARQQTDLTAPTQRLQFAEQAIRRQAIERDTAAVIARGEATIELISRVAAELRASNNDGLAWLAQAQPVLNEYVKALYELAPERILPLLESYYDQPPDAVAVQHSGVIGRAFEAEAIRRFDRYIAAELDLVDTASANPDMGNAELLQHLRMRDLARDAYLAGHESRPASRLPRRLEAMARKRPPRIPAGDAVLRYFVQDGVSFGILATSSGTEFFPLPPRSMAQQLVQEALATVQVANVSFARQRSALSAVRQLLPPDASLERHGVRRLIIVTDDAVQPLPFAAVDISSDPHVYTPLVSRFEIVRTKSIARYYARQPRNTGRDKAIPATYDAVVFADPATKRSVRLASMQLEATKGWTERLAGLPSARREAKSLAAAFADRRVKIYMGADATSQALLAPEARTARLLHIATHGYYNSATPGIVGFATAAVDKQRGFLGLTELFTNRFSSRLVVISGCETMRGRDYTGWGVRSLADGFLTGGAGSVIGTLWSIPDRTTAEMMSVFYSALRRTNGNTAAALREAQLNQLESPQSHPYYWAAFALESANRRFDRHLF</sequence>
<dbReference type="SMART" id="SM00028">
    <property type="entry name" value="TPR"/>
    <property type="match status" value="4"/>
</dbReference>
<dbReference type="InterPro" id="IPR019734">
    <property type="entry name" value="TPR_rpt"/>
</dbReference>
<dbReference type="InterPro" id="IPR024983">
    <property type="entry name" value="CHAT_dom"/>
</dbReference>
<keyword evidence="4" id="KW-1185">Reference proteome</keyword>
<dbReference type="PROSITE" id="PS50005">
    <property type="entry name" value="TPR"/>
    <property type="match status" value="1"/>
</dbReference>